<dbReference type="OrthoDB" id="36737at10239"/>
<proteinExistence type="predicted"/>
<dbReference type="Proteomes" id="UP000203710">
    <property type="component" value="Segment"/>
</dbReference>
<keyword evidence="2" id="KW-1185">Reference proteome</keyword>
<dbReference type="GeneID" id="26796474"/>
<organism evidence="1 2">
    <name type="scientific">Rhodobacter phage RcTitan</name>
    <dbReference type="NCBI Taxonomy" id="1662330"/>
    <lineage>
        <taxon>Viruses</taxon>
        <taxon>Duplodnaviria</taxon>
        <taxon>Heunggongvirae</taxon>
        <taxon>Uroviricota</taxon>
        <taxon>Caudoviricetes</taxon>
        <taxon>Titanvirus</taxon>
        <taxon>Titanvirus rctitan</taxon>
    </lineage>
</organism>
<accession>A0A0K1LLD4</accession>
<dbReference type="RefSeq" id="YP_009225706.1">
    <property type="nucleotide sequence ID" value="NC_029097.1"/>
</dbReference>
<evidence type="ECO:0000313" key="2">
    <source>
        <dbReference type="Proteomes" id="UP000203710"/>
    </source>
</evidence>
<gene>
    <name evidence="1" type="ORF">RCTITAN_41</name>
</gene>
<evidence type="ECO:0000313" key="1">
    <source>
        <dbReference type="EMBL" id="AKU43058.1"/>
    </source>
</evidence>
<dbReference type="EMBL" id="KR935213">
    <property type="protein sequence ID" value="AKU43058.1"/>
    <property type="molecule type" value="Genomic_DNA"/>
</dbReference>
<dbReference type="KEGG" id="vg:26796474"/>
<protein>
    <submittedName>
        <fullName evidence="1">Uncharacterized protein</fullName>
    </submittedName>
</protein>
<reference evidence="1 2" key="1">
    <citation type="journal article" date="2016" name="Genome Announc.">
        <title>Complete Genome Sequences of Five Bacteriophages That Infect Rhodobacter capsulatus.</title>
        <authorList>
            <person name="Bollivar D.W."/>
            <person name="Bernardoni B."/>
            <person name="Bockman M.R."/>
            <person name="Miller B.M."/>
            <person name="Russell D.A."/>
            <person name="Delesalle V.A."/>
            <person name="Krukonis G.P."/>
            <person name="Hatfull G.F."/>
            <person name="Cross M.R."/>
            <person name="Szewczyk M.M."/>
            <person name="Eppurath A."/>
        </authorList>
    </citation>
    <scope>NUCLEOTIDE SEQUENCE [LARGE SCALE GENOMIC DNA]</scope>
</reference>
<name>A0A0K1LLD4_9CAUD</name>
<sequence>MTFLRRRLMFFISKEQTEGTNEMNASDKIAADMIAIYFAGVAKTQKELRQAIVALNNTTLFEDALNVEAIARHNEATQGVRLF</sequence>